<reference evidence="2 3" key="1">
    <citation type="journal article" date="2016" name="Mol. Biol. Evol.">
        <title>Comparative Genomics of Early-Diverging Mushroom-Forming Fungi Provides Insights into the Origins of Lignocellulose Decay Capabilities.</title>
        <authorList>
            <person name="Nagy L.G."/>
            <person name="Riley R."/>
            <person name="Tritt A."/>
            <person name="Adam C."/>
            <person name="Daum C."/>
            <person name="Floudas D."/>
            <person name="Sun H."/>
            <person name="Yadav J.S."/>
            <person name="Pangilinan J."/>
            <person name="Larsson K.H."/>
            <person name="Matsuura K."/>
            <person name="Barry K."/>
            <person name="Labutti K."/>
            <person name="Kuo R."/>
            <person name="Ohm R.A."/>
            <person name="Bhattacharya S.S."/>
            <person name="Shirouzu T."/>
            <person name="Yoshinaga Y."/>
            <person name="Martin F.M."/>
            <person name="Grigoriev I.V."/>
            <person name="Hibbett D.S."/>
        </authorList>
    </citation>
    <scope>NUCLEOTIDE SEQUENCE [LARGE SCALE GENOMIC DNA]</scope>
    <source>
        <strain evidence="2 3">HHB12029</strain>
    </source>
</reference>
<dbReference type="EMBL" id="KV426330">
    <property type="protein sequence ID" value="KZV82348.1"/>
    <property type="molecule type" value="Genomic_DNA"/>
</dbReference>
<dbReference type="AlphaFoldDB" id="A0A165CF13"/>
<keyword evidence="3" id="KW-1185">Reference proteome</keyword>
<evidence type="ECO:0000256" key="1">
    <source>
        <dbReference type="SAM" id="MobiDB-lite"/>
    </source>
</evidence>
<evidence type="ECO:0000313" key="3">
    <source>
        <dbReference type="Proteomes" id="UP000077266"/>
    </source>
</evidence>
<dbReference type="InParanoid" id="A0A165CF13"/>
<organism evidence="2 3">
    <name type="scientific">Exidia glandulosa HHB12029</name>
    <dbReference type="NCBI Taxonomy" id="1314781"/>
    <lineage>
        <taxon>Eukaryota</taxon>
        <taxon>Fungi</taxon>
        <taxon>Dikarya</taxon>
        <taxon>Basidiomycota</taxon>
        <taxon>Agaricomycotina</taxon>
        <taxon>Agaricomycetes</taxon>
        <taxon>Auriculariales</taxon>
        <taxon>Exidiaceae</taxon>
        <taxon>Exidia</taxon>
    </lineage>
</organism>
<proteinExistence type="predicted"/>
<feature type="region of interest" description="Disordered" evidence="1">
    <location>
        <begin position="328"/>
        <end position="354"/>
    </location>
</feature>
<sequence>MCITFWCQILMLSELDEQSSALALTNLAASVHQCLNAHRIVLISQRSSYWQYLGRFAEYLGSQSLLSANIPPRVFCAMLELVQPVLQSLGTDHPTYSVQTASVMLGKARQIAQQSDPVQLEALRDFSSRMFRTQLNLSLTAHARQHPTVGTRQQAHDLRLGWIGIIVDPAHASSAWACLLDVLGDHAHHSDMLLAADLFAAAAVRYLRSLPPSHSDKEWIIKGLFAVHEGRNLLSLILGIVSGWPAPTEDEDKDLKTLRIVLCRLLRHCVELHPDWVGSLRSALLAEDYLAGPDVVAVIDSMRRSYSRCIECGNLAICLDTTQPAIGDGIDGQDGPSSSASQAMGLTVHADPTP</sequence>
<feature type="compositionally biased region" description="Polar residues" evidence="1">
    <location>
        <begin position="335"/>
        <end position="344"/>
    </location>
</feature>
<name>A0A165CF13_EXIGL</name>
<dbReference type="Proteomes" id="UP000077266">
    <property type="component" value="Unassembled WGS sequence"/>
</dbReference>
<accession>A0A165CF13</accession>
<protein>
    <submittedName>
        <fullName evidence="2">Uncharacterized protein</fullName>
    </submittedName>
</protein>
<evidence type="ECO:0000313" key="2">
    <source>
        <dbReference type="EMBL" id="KZV82348.1"/>
    </source>
</evidence>
<gene>
    <name evidence="2" type="ORF">EXIGLDRAFT_778714</name>
</gene>